<proteinExistence type="predicted"/>
<dbReference type="Proteomes" id="UP000295008">
    <property type="component" value="Unassembled WGS sequence"/>
</dbReference>
<dbReference type="GO" id="GO:0051536">
    <property type="term" value="F:iron-sulfur cluster binding"/>
    <property type="evidence" value="ECO:0007669"/>
    <property type="project" value="InterPro"/>
</dbReference>
<dbReference type="InterPro" id="IPR006487">
    <property type="entry name" value="Phage_lambda_L"/>
</dbReference>
<dbReference type="RefSeq" id="WP_165907679.1">
    <property type="nucleotide sequence ID" value="NZ_SLUN01000001.1"/>
</dbReference>
<protein>
    <submittedName>
        <fullName evidence="2">Phage-related protein</fullName>
    </submittedName>
</protein>
<keyword evidence="3" id="KW-1185">Reference proteome</keyword>
<reference evidence="2 3" key="1">
    <citation type="submission" date="2019-03" db="EMBL/GenBank/DDBJ databases">
        <title>Genomic Encyclopedia of Type Strains, Phase IV (KMG-IV): sequencing the most valuable type-strain genomes for metagenomic binning, comparative biology and taxonomic classification.</title>
        <authorList>
            <person name="Goeker M."/>
        </authorList>
    </citation>
    <scope>NUCLEOTIDE SEQUENCE [LARGE SCALE GENOMIC DNA]</scope>
    <source>
        <strain evidence="2 3">LX-B</strain>
    </source>
</reference>
<dbReference type="Pfam" id="PF05100">
    <property type="entry name" value="Phage_tail_L"/>
    <property type="match status" value="1"/>
</dbReference>
<evidence type="ECO:0000256" key="1">
    <source>
        <dbReference type="SAM" id="MobiDB-lite"/>
    </source>
</evidence>
<sequence>MQRLPAAAILEKNRLASDSPFLVLLRIDIPDLEPIRVVHNNEDIEWPAGSGDTWTAFPFQLDEITEDGKELSRVDLKVCNIDRTISQYLEDTNGATGTQVTLYVVHAAHLDAADGPLIRESFAVQQTRADANWVVFTLGPDFTTIQRVPARRYLADFCPFSYGPEDPECGVSQAVKEVYPDCPHTLDGCRARQNAARFGGEPTLNPGGFYRSNEPVPSS</sequence>
<dbReference type="GO" id="GO:0030430">
    <property type="term" value="C:host cell cytoplasm"/>
    <property type="evidence" value="ECO:0007669"/>
    <property type="project" value="InterPro"/>
</dbReference>
<evidence type="ECO:0000313" key="2">
    <source>
        <dbReference type="EMBL" id="TCL76813.1"/>
    </source>
</evidence>
<dbReference type="GO" id="GO:0046718">
    <property type="term" value="P:symbiont entry into host cell"/>
    <property type="evidence" value="ECO:0007669"/>
    <property type="project" value="InterPro"/>
</dbReference>
<comment type="caution">
    <text evidence="2">The sequence shown here is derived from an EMBL/GenBank/DDBJ whole genome shotgun (WGS) entry which is preliminary data.</text>
</comment>
<evidence type="ECO:0000313" key="3">
    <source>
        <dbReference type="Proteomes" id="UP000295008"/>
    </source>
</evidence>
<organism evidence="2 3">
    <name type="scientific">Hydrogenispora ethanolica</name>
    <dbReference type="NCBI Taxonomy" id="1082276"/>
    <lineage>
        <taxon>Bacteria</taxon>
        <taxon>Bacillati</taxon>
        <taxon>Bacillota</taxon>
        <taxon>Hydrogenispora</taxon>
    </lineage>
</organism>
<name>A0A4R1SB94_HYDET</name>
<dbReference type="EMBL" id="SLUN01000001">
    <property type="protein sequence ID" value="TCL76813.1"/>
    <property type="molecule type" value="Genomic_DNA"/>
</dbReference>
<feature type="region of interest" description="Disordered" evidence="1">
    <location>
        <begin position="200"/>
        <end position="219"/>
    </location>
</feature>
<accession>A0A4R1SB94</accession>
<dbReference type="AlphaFoldDB" id="A0A4R1SB94"/>
<gene>
    <name evidence="2" type="ORF">EDC14_100195</name>
</gene>